<dbReference type="GO" id="GO:0016020">
    <property type="term" value="C:membrane"/>
    <property type="evidence" value="ECO:0007669"/>
    <property type="project" value="TreeGrafter"/>
</dbReference>
<accession>A0A517IFP7</accession>
<dbReference type="Pfam" id="PF12697">
    <property type="entry name" value="Abhydrolase_6"/>
    <property type="match status" value="1"/>
</dbReference>
<keyword evidence="2" id="KW-0378">Hydrolase</keyword>
<evidence type="ECO:0000259" key="1">
    <source>
        <dbReference type="Pfam" id="PF12697"/>
    </source>
</evidence>
<reference evidence="2 3" key="1">
    <citation type="submission" date="2019-07" db="EMBL/GenBank/DDBJ databases">
        <title>Characterization of Brevibacillus brevis HK544, as a potential biocontrol agent.</title>
        <authorList>
            <person name="Kim H."/>
        </authorList>
    </citation>
    <scope>NUCLEOTIDE SEQUENCE [LARGE SCALE GENOMIC DNA]</scope>
    <source>
        <strain evidence="2 3">HK544</strain>
    </source>
</reference>
<dbReference type="InterPro" id="IPR000073">
    <property type="entry name" value="AB_hydrolase_1"/>
</dbReference>
<dbReference type="InterPro" id="IPR050266">
    <property type="entry name" value="AB_hydrolase_sf"/>
</dbReference>
<sequence length="266" mass="28966">MKTTQSKDGTTLAYDVYGSGPALLFITGATCFRSFEPVLHDAHVFAEQFTVYNYDRRGRGDSGNTLPYAYEREIEDIEAMIDAAGGTAYLYGHSSGAILALEAAMKLGDKVSKLVLYDASYSSNEVDQKEFNELGQGVKKLLDTGSHSEAISLFLEGIGIPKEMILYMQQSPQWETMMALAPTLAYDISLASDLPPLESARQLRVPTLIIVGEKSPASLHDVALQLSQAISHAQCSQLAGQDHMADPTVLLPLLTDFLTHNEIGDK</sequence>
<evidence type="ECO:0000313" key="3">
    <source>
        <dbReference type="Proteomes" id="UP000317713"/>
    </source>
</evidence>
<proteinExistence type="predicted"/>
<gene>
    <name evidence="2" type="ORF">FPS98_29055</name>
</gene>
<dbReference type="AlphaFoldDB" id="A0A517IFP7"/>
<dbReference type="EMBL" id="CP042161">
    <property type="protein sequence ID" value="QDS37698.1"/>
    <property type="molecule type" value="Genomic_DNA"/>
</dbReference>
<dbReference type="PANTHER" id="PTHR43798">
    <property type="entry name" value="MONOACYLGLYCEROL LIPASE"/>
    <property type="match status" value="1"/>
</dbReference>
<dbReference type="Gene3D" id="3.40.50.1820">
    <property type="entry name" value="alpha/beta hydrolase"/>
    <property type="match status" value="1"/>
</dbReference>
<feature type="domain" description="AB hydrolase-1" evidence="1">
    <location>
        <begin position="24"/>
        <end position="244"/>
    </location>
</feature>
<dbReference type="Proteomes" id="UP000317713">
    <property type="component" value="Chromosome"/>
</dbReference>
<dbReference type="SUPFAM" id="SSF53474">
    <property type="entry name" value="alpha/beta-Hydrolases"/>
    <property type="match status" value="1"/>
</dbReference>
<dbReference type="InterPro" id="IPR029058">
    <property type="entry name" value="AB_hydrolase_fold"/>
</dbReference>
<dbReference type="GO" id="GO:0016787">
    <property type="term" value="F:hydrolase activity"/>
    <property type="evidence" value="ECO:0007669"/>
    <property type="project" value="UniProtKB-KW"/>
</dbReference>
<organism evidence="2 3">
    <name type="scientific">Brevibacillus brevis</name>
    <name type="common">Bacillus brevis</name>
    <dbReference type="NCBI Taxonomy" id="1393"/>
    <lineage>
        <taxon>Bacteria</taxon>
        <taxon>Bacillati</taxon>
        <taxon>Bacillota</taxon>
        <taxon>Bacilli</taxon>
        <taxon>Bacillales</taxon>
        <taxon>Paenibacillaceae</taxon>
        <taxon>Brevibacillus</taxon>
    </lineage>
</organism>
<evidence type="ECO:0000313" key="2">
    <source>
        <dbReference type="EMBL" id="QDS37698.1"/>
    </source>
</evidence>
<dbReference type="PANTHER" id="PTHR43798:SF27">
    <property type="entry name" value="HYDROLASE ALPHA_BETA HYDROLASE FOLD FAMILY"/>
    <property type="match status" value="1"/>
</dbReference>
<dbReference type="RefSeq" id="WP_144619205.1">
    <property type="nucleotide sequence ID" value="NZ_CP042161.1"/>
</dbReference>
<name>A0A517IFP7_BREBE</name>
<protein>
    <submittedName>
        <fullName evidence="2">Alpha/beta hydrolase</fullName>
    </submittedName>
</protein>